<evidence type="ECO:0000259" key="6">
    <source>
        <dbReference type="Pfam" id="PF04413"/>
    </source>
</evidence>
<comment type="caution">
    <text evidence="7">The sequence shown here is derived from an EMBL/GenBank/DDBJ whole genome shotgun (WGS) entry which is preliminary data.</text>
</comment>
<evidence type="ECO:0000256" key="2">
    <source>
        <dbReference type="ARBA" id="ARBA00012621"/>
    </source>
</evidence>
<dbReference type="EC" id="2.4.99.12" evidence="2"/>
<comment type="similarity">
    <text evidence="1">Belongs to the glycosyltransferase group 1 family. Glycosyltransferase 30 subfamily.</text>
</comment>
<dbReference type="FunFam" id="3.40.50.2000:FF:000032">
    <property type="entry name" value="3-deoxy-D-manno-octulosonic acid transferase"/>
    <property type="match status" value="1"/>
</dbReference>
<dbReference type="GO" id="GO:0005886">
    <property type="term" value="C:plasma membrane"/>
    <property type="evidence" value="ECO:0007669"/>
    <property type="project" value="TreeGrafter"/>
</dbReference>
<dbReference type="PANTHER" id="PTHR42755:SF1">
    <property type="entry name" value="3-DEOXY-D-MANNO-OCTULOSONIC ACID TRANSFERASE, MITOCHONDRIAL-RELATED"/>
    <property type="match status" value="1"/>
</dbReference>
<protein>
    <recommendedName>
        <fullName evidence="2">lipid IVA 3-deoxy-D-manno-octulosonic acid transferase</fullName>
        <ecNumber evidence="2">2.4.99.12</ecNumber>
    </recommendedName>
    <alternativeName>
        <fullName evidence="4">Lipid IV(A) 3-deoxy-D-manno-octulosonic acid transferase</fullName>
    </alternativeName>
</protein>
<dbReference type="Gene3D" id="3.40.50.11720">
    <property type="entry name" value="3-Deoxy-D-manno-octulosonic-acid transferase, N-terminal domain"/>
    <property type="match status" value="1"/>
</dbReference>
<dbReference type="GO" id="GO:0009245">
    <property type="term" value="P:lipid A biosynthetic process"/>
    <property type="evidence" value="ECO:0007669"/>
    <property type="project" value="TreeGrafter"/>
</dbReference>
<dbReference type="FunFam" id="3.40.50.11720:FF:000001">
    <property type="entry name" value="3-deoxy-D-manno-octulosonic acid transferase"/>
    <property type="match status" value="1"/>
</dbReference>
<dbReference type="EMBL" id="LAZR01000008">
    <property type="protein sequence ID" value="KKO09129.1"/>
    <property type="molecule type" value="Genomic_DNA"/>
</dbReference>
<evidence type="ECO:0000256" key="5">
    <source>
        <dbReference type="ARBA" id="ARBA00049183"/>
    </source>
</evidence>
<evidence type="ECO:0000313" key="7">
    <source>
        <dbReference type="EMBL" id="KKO09129.1"/>
    </source>
</evidence>
<feature type="domain" description="3-deoxy-D-manno-octulosonic-acid transferase N-terminal" evidence="6">
    <location>
        <begin position="35"/>
        <end position="217"/>
    </location>
</feature>
<dbReference type="GO" id="GO:0043842">
    <property type="term" value="F:Kdo transferase activity"/>
    <property type="evidence" value="ECO:0007669"/>
    <property type="project" value="UniProtKB-EC"/>
</dbReference>
<evidence type="ECO:0000256" key="3">
    <source>
        <dbReference type="ARBA" id="ARBA00022679"/>
    </source>
</evidence>
<dbReference type="AlphaFoldDB" id="A0A0F9YW64"/>
<gene>
    <name evidence="7" type="ORF">LCGC14_0042480</name>
</gene>
<dbReference type="InterPro" id="IPR038107">
    <property type="entry name" value="Glycos_transf_N_sf"/>
</dbReference>
<sequence length="428" mass="47453">MNRAIYNFVFYLLLPIIVLRLLWRALVLPAPAYAKRWGERLGFVELARANRREQRWIWVHAASVGESVAISPLVTRLREQQPDWGIVVTTMTPTGSERIEELFGSDVCHVYAPYDYAGAVKRFLNTFKPAMVILVETELWPNLVHYSKKSGARIMVANARLSEKSYRGYQKFSGLGKPMLQKIDCIAAQASMDAERFRRLGVSEQALHITGSMKFDVSLPDNLPAKTAAMAQRIEGSRPVWIAASTRDGEEEKVLAAFTQIKRDIPAALLILVPRHPERFAPVERLCLKQSLRVVRRSSEESVAAATDVFLGDSMGEMLIYYGLAQLAFVGGSLVDTGCQNVLEPAALGLPVLVGPSQFNFQTICEQLTDVGALQTVADENELAREVVRLLQDDEARSAMGDKGKAAVAANKGALDRIYDLAVQYLAL</sequence>
<dbReference type="Pfam" id="PF04413">
    <property type="entry name" value="Glycos_transf_N"/>
    <property type="match status" value="1"/>
</dbReference>
<dbReference type="SUPFAM" id="SSF53756">
    <property type="entry name" value="UDP-Glycosyltransferase/glycogen phosphorylase"/>
    <property type="match status" value="1"/>
</dbReference>
<evidence type="ECO:0000256" key="1">
    <source>
        <dbReference type="ARBA" id="ARBA00006380"/>
    </source>
</evidence>
<name>A0A0F9YW64_9ZZZZ</name>
<evidence type="ECO:0000256" key="4">
    <source>
        <dbReference type="ARBA" id="ARBA00031445"/>
    </source>
</evidence>
<dbReference type="InterPro" id="IPR039901">
    <property type="entry name" value="Kdotransferase"/>
</dbReference>
<dbReference type="NCBIfam" id="NF004388">
    <property type="entry name" value="PRK05749.1-4"/>
    <property type="match status" value="1"/>
</dbReference>
<reference evidence="7" key="1">
    <citation type="journal article" date="2015" name="Nature">
        <title>Complex archaea that bridge the gap between prokaryotes and eukaryotes.</title>
        <authorList>
            <person name="Spang A."/>
            <person name="Saw J.H."/>
            <person name="Jorgensen S.L."/>
            <person name="Zaremba-Niedzwiedzka K."/>
            <person name="Martijn J."/>
            <person name="Lind A.E."/>
            <person name="van Eijk R."/>
            <person name="Schleper C."/>
            <person name="Guy L."/>
            <person name="Ettema T.J."/>
        </authorList>
    </citation>
    <scope>NUCLEOTIDE SEQUENCE</scope>
</reference>
<proteinExistence type="inferred from homology"/>
<organism evidence="7">
    <name type="scientific">marine sediment metagenome</name>
    <dbReference type="NCBI Taxonomy" id="412755"/>
    <lineage>
        <taxon>unclassified sequences</taxon>
        <taxon>metagenomes</taxon>
        <taxon>ecological metagenomes</taxon>
    </lineage>
</organism>
<accession>A0A0F9YW64</accession>
<comment type="catalytic activity">
    <reaction evidence="5">
        <text>lipid IVA (E. coli) + CMP-3-deoxy-beta-D-manno-octulosonate = alpha-Kdo-(2-&gt;6)-lipid IVA (E. coli) + CMP + H(+)</text>
        <dbReference type="Rhea" id="RHEA:28066"/>
        <dbReference type="ChEBI" id="CHEBI:15378"/>
        <dbReference type="ChEBI" id="CHEBI:58603"/>
        <dbReference type="ChEBI" id="CHEBI:60364"/>
        <dbReference type="ChEBI" id="CHEBI:60377"/>
        <dbReference type="ChEBI" id="CHEBI:85987"/>
        <dbReference type="EC" id="2.4.99.12"/>
    </reaction>
</comment>
<dbReference type="InterPro" id="IPR007507">
    <property type="entry name" value="Glycos_transf_N"/>
</dbReference>
<dbReference type="Gene3D" id="3.40.50.2000">
    <property type="entry name" value="Glycogen Phosphorylase B"/>
    <property type="match status" value="1"/>
</dbReference>
<dbReference type="PANTHER" id="PTHR42755">
    <property type="entry name" value="3-DEOXY-MANNO-OCTULOSONATE CYTIDYLYLTRANSFERASE"/>
    <property type="match status" value="1"/>
</dbReference>
<keyword evidence="3" id="KW-0808">Transferase</keyword>